<dbReference type="GO" id="GO:0006310">
    <property type="term" value="P:DNA recombination"/>
    <property type="evidence" value="ECO:0007669"/>
    <property type="project" value="UniProtKB-KW"/>
</dbReference>
<keyword evidence="1" id="KW-0229">DNA integration</keyword>
<gene>
    <name evidence="4" type="ORF">O987_06935</name>
</gene>
<dbReference type="Gene3D" id="1.10.443.10">
    <property type="entry name" value="Intergrase catalytic core"/>
    <property type="match status" value="1"/>
</dbReference>
<dbReference type="Proteomes" id="UP000028782">
    <property type="component" value="Chromosome"/>
</dbReference>
<keyword evidence="2" id="KW-0233">DNA recombination</keyword>
<dbReference type="RefSeq" id="WP_043371241.1">
    <property type="nucleotide sequence ID" value="NZ_CP006704.1"/>
</dbReference>
<reference evidence="4 5" key="1">
    <citation type="journal article" date="2014" name="Genome Announc.">
        <title>Complete Genome Sequence of Polychlorinated Biphenyl Degrader Comamonas testosteroni TK102 (NBRC 109938).</title>
        <authorList>
            <person name="Fukuda K."/>
            <person name="Hosoyama A."/>
            <person name="Tsuchikane K."/>
            <person name="Ohji S."/>
            <person name="Yamazoe A."/>
            <person name="Fujita N."/>
            <person name="Shintani M."/>
            <person name="Kimbara K."/>
        </authorList>
    </citation>
    <scope>NUCLEOTIDE SEQUENCE [LARGE SCALE GENOMIC DNA]</scope>
    <source>
        <strain evidence="4">TK102</strain>
    </source>
</reference>
<feature type="domain" description="Tyr recombinase" evidence="3">
    <location>
        <begin position="207"/>
        <end position="401"/>
    </location>
</feature>
<proteinExistence type="predicted"/>
<dbReference type="AlphaFoldDB" id="A0A076PPD2"/>
<evidence type="ECO:0000256" key="1">
    <source>
        <dbReference type="ARBA" id="ARBA00022908"/>
    </source>
</evidence>
<dbReference type="InterPro" id="IPR050090">
    <property type="entry name" value="Tyrosine_recombinase_XerCD"/>
</dbReference>
<evidence type="ECO:0000256" key="2">
    <source>
        <dbReference type="ARBA" id="ARBA00023172"/>
    </source>
</evidence>
<dbReference type="InterPro" id="IPR011010">
    <property type="entry name" value="DNA_brk_join_enz"/>
</dbReference>
<dbReference type="GO" id="GO:0015074">
    <property type="term" value="P:DNA integration"/>
    <property type="evidence" value="ECO:0007669"/>
    <property type="project" value="UniProtKB-KW"/>
</dbReference>
<dbReference type="KEGG" id="ctes:O987_06935"/>
<evidence type="ECO:0000259" key="3">
    <source>
        <dbReference type="PROSITE" id="PS51898"/>
    </source>
</evidence>
<dbReference type="PANTHER" id="PTHR30349:SF64">
    <property type="entry name" value="PROPHAGE INTEGRASE INTD-RELATED"/>
    <property type="match status" value="1"/>
</dbReference>
<organism evidence="4 5">
    <name type="scientific">Comamonas testosteroni TK102</name>
    <dbReference type="NCBI Taxonomy" id="1392005"/>
    <lineage>
        <taxon>Bacteria</taxon>
        <taxon>Pseudomonadati</taxon>
        <taxon>Pseudomonadota</taxon>
        <taxon>Betaproteobacteria</taxon>
        <taxon>Burkholderiales</taxon>
        <taxon>Comamonadaceae</taxon>
        <taxon>Comamonas</taxon>
    </lineage>
</organism>
<protein>
    <recommendedName>
        <fullName evidence="3">Tyr recombinase domain-containing protein</fullName>
    </recommendedName>
</protein>
<dbReference type="InterPro" id="IPR002104">
    <property type="entry name" value="Integrase_catalytic"/>
</dbReference>
<dbReference type="GO" id="GO:0003677">
    <property type="term" value="F:DNA binding"/>
    <property type="evidence" value="ECO:0007669"/>
    <property type="project" value="InterPro"/>
</dbReference>
<accession>A0A076PPD2</accession>
<dbReference type="SUPFAM" id="SSF56349">
    <property type="entry name" value="DNA breaking-rejoining enzymes"/>
    <property type="match status" value="1"/>
</dbReference>
<sequence>MASVRETRTGRFELTIRNKLLPKPVYLTFETREEADAYGKQVDMLLAAGVVPADLARTDAEPKPTEKLRFIIGAWMNTGQPAKSDMEILRLLQIELGKVLIADITYKWAEAWVKSMKLDASKNYAPSTIRKRIGSLSRCFDWWLRQADGVNFGNPLKLLPRGLASYNGKDREEIAQANAAGVPGAQALSVRVDVSRERRLFPGEQEKIERAMAGEKRPDRERALDAPDMPALSVLFRLIVWTGLRLREAYTLTRGQVQLDALKLRVRTSKQWHGNVKWREVPVRPELLPVLREYLEVLPNEGAEQLIFPFWDGDPDEMDRVSHKLSNRFRTVFAYADCQGLAEHDLRHEATCRWYEMRHPKTGDWMFREVEIPGMMGWAPGSKMPQRYASFRAEDLAARMYG</sequence>
<dbReference type="PANTHER" id="PTHR30349">
    <property type="entry name" value="PHAGE INTEGRASE-RELATED"/>
    <property type="match status" value="1"/>
</dbReference>
<dbReference type="PROSITE" id="PS51898">
    <property type="entry name" value="TYR_RECOMBINASE"/>
    <property type="match status" value="1"/>
</dbReference>
<dbReference type="InterPro" id="IPR013762">
    <property type="entry name" value="Integrase-like_cat_sf"/>
</dbReference>
<evidence type="ECO:0000313" key="5">
    <source>
        <dbReference type="Proteomes" id="UP000028782"/>
    </source>
</evidence>
<evidence type="ECO:0000313" key="4">
    <source>
        <dbReference type="EMBL" id="AIJ45530.1"/>
    </source>
</evidence>
<dbReference type="HOGENOM" id="CLU_027562_32_5_4"/>
<dbReference type="Pfam" id="PF00589">
    <property type="entry name" value="Phage_integrase"/>
    <property type="match status" value="1"/>
</dbReference>
<name>A0A076PPD2_COMTE</name>
<dbReference type="EMBL" id="CP006704">
    <property type="protein sequence ID" value="AIJ45530.1"/>
    <property type="molecule type" value="Genomic_DNA"/>
</dbReference>